<dbReference type="GO" id="GO:0005886">
    <property type="term" value="C:plasma membrane"/>
    <property type="evidence" value="ECO:0007669"/>
    <property type="project" value="TreeGrafter"/>
</dbReference>
<dbReference type="PANTHER" id="PTHR34821">
    <property type="entry name" value="INNER MEMBRANE PROTEIN YDCZ"/>
    <property type="match status" value="1"/>
</dbReference>
<dbReference type="PANTHER" id="PTHR34821:SF2">
    <property type="entry name" value="INNER MEMBRANE PROTEIN YDCZ"/>
    <property type="match status" value="1"/>
</dbReference>
<dbReference type="Proteomes" id="UP000005512">
    <property type="component" value="Unassembled WGS sequence"/>
</dbReference>
<evidence type="ECO:0000256" key="1">
    <source>
        <dbReference type="SAM" id="Phobius"/>
    </source>
</evidence>
<comment type="caution">
    <text evidence="2">The sequence shown here is derived from an EMBL/GenBank/DDBJ whole genome shotgun (WGS) entry which is preliminary data.</text>
</comment>
<feature type="transmembrane region" description="Helical" evidence="1">
    <location>
        <begin position="92"/>
        <end position="113"/>
    </location>
</feature>
<dbReference type="STRING" id="500637.PROVRUST_06145"/>
<evidence type="ECO:0000313" key="3">
    <source>
        <dbReference type="Proteomes" id="UP000005512"/>
    </source>
</evidence>
<feature type="transmembrane region" description="Helical" evidence="1">
    <location>
        <begin position="67"/>
        <end position="86"/>
    </location>
</feature>
<gene>
    <name evidence="2" type="ORF">PROVRUST_06145</name>
</gene>
<keyword evidence="1" id="KW-0472">Membrane</keyword>
<dbReference type="eggNOG" id="COG3238">
    <property type="taxonomic scope" value="Bacteria"/>
</dbReference>
<name>D1P1S3_9GAMM</name>
<organism evidence="2 3">
    <name type="scientific">Providencia rustigianii DSM 4541</name>
    <dbReference type="NCBI Taxonomy" id="500637"/>
    <lineage>
        <taxon>Bacteria</taxon>
        <taxon>Pseudomonadati</taxon>
        <taxon>Pseudomonadota</taxon>
        <taxon>Gammaproteobacteria</taxon>
        <taxon>Enterobacterales</taxon>
        <taxon>Morganellaceae</taxon>
        <taxon>Providencia</taxon>
    </lineage>
</organism>
<keyword evidence="1" id="KW-1133">Transmembrane helix</keyword>
<keyword evidence="1" id="KW-0812">Transmembrane</keyword>
<keyword evidence="3" id="KW-1185">Reference proteome</keyword>
<dbReference type="HOGENOM" id="CLU_068878_6_1_6"/>
<evidence type="ECO:0000313" key="2">
    <source>
        <dbReference type="EMBL" id="EFB72544.1"/>
    </source>
</evidence>
<feature type="transmembrane region" description="Helical" evidence="1">
    <location>
        <begin position="37"/>
        <end position="60"/>
    </location>
</feature>
<proteinExistence type="predicted"/>
<dbReference type="AlphaFoldDB" id="D1P1S3"/>
<sequence length="145" mass="15551">MLLFFVMIALSNGIFIILSRSVNGALSQVTSAFYASLVNHVIGFLFLSIIILFTSSLFTLDLTHIPLMAFCGGIIGAFFVVINSYVLPLLGATLTTILAIGGQVLSSFVIDIIQHGLPEHFYLQSLGVILILAAIGIRHIKPATS</sequence>
<dbReference type="RefSeq" id="WP_006814197.1">
    <property type="nucleotide sequence ID" value="NZ_GG703818.1"/>
</dbReference>
<feature type="transmembrane region" description="Helical" evidence="1">
    <location>
        <begin position="120"/>
        <end position="140"/>
    </location>
</feature>
<accession>D1P1S3</accession>
<dbReference type="EMBL" id="ABXV02000022">
    <property type="protein sequence ID" value="EFB72544.1"/>
    <property type="molecule type" value="Genomic_DNA"/>
</dbReference>
<evidence type="ECO:0008006" key="4">
    <source>
        <dbReference type="Google" id="ProtNLM"/>
    </source>
</evidence>
<protein>
    <recommendedName>
        <fullName evidence="4">EamA domain-containing protein</fullName>
    </recommendedName>
</protein>
<dbReference type="InterPro" id="IPR006750">
    <property type="entry name" value="YdcZ"/>
</dbReference>
<dbReference type="Pfam" id="PF04657">
    <property type="entry name" value="DMT_YdcZ"/>
    <property type="match status" value="1"/>
</dbReference>
<reference evidence="2" key="1">
    <citation type="submission" date="2009-12" db="EMBL/GenBank/DDBJ databases">
        <authorList>
            <person name="Weinstock G."/>
            <person name="Sodergren E."/>
            <person name="Clifton S."/>
            <person name="Fulton L."/>
            <person name="Fulton B."/>
            <person name="Courtney L."/>
            <person name="Fronick C."/>
            <person name="Harrison M."/>
            <person name="Strong C."/>
            <person name="Farmer C."/>
            <person name="Delahaunty K."/>
            <person name="Markovic C."/>
            <person name="Hall O."/>
            <person name="Minx P."/>
            <person name="Tomlinson C."/>
            <person name="Mitreva M."/>
            <person name="Nelson J."/>
            <person name="Hou S."/>
            <person name="Wollam A."/>
            <person name="Pepin K.H."/>
            <person name="Johnson M."/>
            <person name="Bhonagiri V."/>
            <person name="Nash W.E."/>
            <person name="Warren W."/>
            <person name="Chinwalla A."/>
            <person name="Mardis E.R."/>
            <person name="Wilson R.K."/>
        </authorList>
    </citation>
    <scope>NUCLEOTIDE SEQUENCE [LARGE SCALE GENOMIC DNA]</scope>
    <source>
        <strain evidence="2">DSM 4541</strain>
    </source>
</reference>